<dbReference type="AlphaFoldDB" id="A0AA86NGB4"/>
<feature type="coiled-coil region" evidence="1">
    <location>
        <begin position="134"/>
        <end position="168"/>
    </location>
</feature>
<evidence type="ECO:0000313" key="2">
    <source>
        <dbReference type="EMBL" id="CAI9918585.1"/>
    </source>
</evidence>
<dbReference type="EMBL" id="CAXDID020000889">
    <property type="protein sequence ID" value="CAL6115540.1"/>
    <property type="molecule type" value="Genomic_DNA"/>
</dbReference>
<organism evidence="2">
    <name type="scientific">Hexamita inflata</name>
    <dbReference type="NCBI Taxonomy" id="28002"/>
    <lineage>
        <taxon>Eukaryota</taxon>
        <taxon>Metamonada</taxon>
        <taxon>Diplomonadida</taxon>
        <taxon>Hexamitidae</taxon>
        <taxon>Hexamitinae</taxon>
        <taxon>Hexamita</taxon>
    </lineage>
</organism>
<name>A0AA86NGB4_9EUKA</name>
<proteinExistence type="predicted"/>
<reference evidence="2" key="1">
    <citation type="submission" date="2023-06" db="EMBL/GenBank/DDBJ databases">
        <authorList>
            <person name="Kurt Z."/>
        </authorList>
    </citation>
    <scope>NUCLEOTIDE SEQUENCE</scope>
</reference>
<evidence type="ECO:0000256" key="1">
    <source>
        <dbReference type="SAM" id="Coils"/>
    </source>
</evidence>
<keyword evidence="4" id="KW-1185">Reference proteome</keyword>
<evidence type="ECO:0000313" key="4">
    <source>
        <dbReference type="Proteomes" id="UP001642409"/>
    </source>
</evidence>
<dbReference type="Proteomes" id="UP001642409">
    <property type="component" value="Unassembled WGS sequence"/>
</dbReference>
<protein>
    <submittedName>
        <fullName evidence="3">Hypothetical_protein</fullName>
    </submittedName>
</protein>
<gene>
    <name evidence="2" type="ORF">HINF_LOCUS6230</name>
    <name evidence="3" type="ORF">HINF_LOCUS78670</name>
</gene>
<accession>A0AA86NGB4</accession>
<reference evidence="3 4" key="2">
    <citation type="submission" date="2024-07" db="EMBL/GenBank/DDBJ databases">
        <authorList>
            <person name="Akdeniz Z."/>
        </authorList>
    </citation>
    <scope>NUCLEOTIDE SEQUENCE [LARGE SCALE GENOMIC DNA]</scope>
</reference>
<dbReference type="EMBL" id="CATOUU010000161">
    <property type="protein sequence ID" value="CAI9918585.1"/>
    <property type="molecule type" value="Genomic_DNA"/>
</dbReference>
<sequence length="182" mass="20983">MKHSLNTSTTYNNFNLLYQLTCYKTNQNTPHLRLTKQCNSISQLKTPSTPITTIGTKSIRMQIPYSPSIRLCSKPTKIKMDIQPLKQVEAPIHSFNLDDLISDFITETDSKKIDNILLGFIDNVSFNVNHVEFAILIRNQIQALRITIERLEQQVVEVTSLMNSMQLLRSKQFQMILSLKRI</sequence>
<keyword evidence="1" id="KW-0175">Coiled coil</keyword>
<comment type="caution">
    <text evidence="2">The sequence shown here is derived from an EMBL/GenBank/DDBJ whole genome shotgun (WGS) entry which is preliminary data.</text>
</comment>
<evidence type="ECO:0000313" key="3">
    <source>
        <dbReference type="EMBL" id="CAL6115540.1"/>
    </source>
</evidence>